<dbReference type="InterPro" id="IPR020826">
    <property type="entry name" value="Transketolase_BS"/>
</dbReference>
<dbReference type="SUPFAM" id="SSF52518">
    <property type="entry name" value="Thiamin diphosphate-binding fold (THDP-binding)"/>
    <property type="match status" value="1"/>
</dbReference>
<dbReference type="Gene3D" id="3.40.50.920">
    <property type="match status" value="1"/>
</dbReference>
<reference evidence="6 7" key="1">
    <citation type="submission" date="2016-07" db="EMBL/GenBank/DDBJ databases">
        <title>Genome and transcriptome analysis of iron-reducing fermentative bacteria Anoxybacter fermentans.</title>
        <authorList>
            <person name="Zeng X."/>
            <person name="Shao Z."/>
        </authorList>
    </citation>
    <scope>NUCLEOTIDE SEQUENCE [LARGE SCALE GENOMIC DNA]</scope>
    <source>
        <strain evidence="6 7">DY22613</strain>
    </source>
</reference>
<evidence type="ECO:0000256" key="1">
    <source>
        <dbReference type="ARBA" id="ARBA00001964"/>
    </source>
</evidence>
<evidence type="ECO:0000313" key="6">
    <source>
        <dbReference type="EMBL" id="AZR72200.1"/>
    </source>
</evidence>
<proteinExistence type="inferred from homology"/>
<keyword evidence="4" id="KW-0786">Thiamine pyrophosphate</keyword>
<keyword evidence="3" id="KW-0808">Transferase</keyword>
<accession>A0A3Q9HP21</accession>
<dbReference type="Pfam" id="PF02780">
    <property type="entry name" value="Transketolase_C"/>
    <property type="match status" value="1"/>
</dbReference>
<keyword evidence="7" id="KW-1185">Reference proteome</keyword>
<dbReference type="InterPro" id="IPR009014">
    <property type="entry name" value="Transketo_C/PFOR_II"/>
</dbReference>
<comment type="similarity">
    <text evidence="2">Belongs to the transketolase family.</text>
</comment>
<dbReference type="PANTHER" id="PTHR43825">
    <property type="entry name" value="PYRUVATE DEHYDROGENASE E1 COMPONENT"/>
    <property type="match status" value="1"/>
</dbReference>
<dbReference type="Pfam" id="PF02779">
    <property type="entry name" value="Transket_pyr"/>
    <property type="match status" value="1"/>
</dbReference>
<dbReference type="Gene3D" id="3.40.50.970">
    <property type="match status" value="1"/>
</dbReference>
<dbReference type="KEGG" id="aft:BBF96_01585"/>
<dbReference type="EMBL" id="CP016379">
    <property type="protein sequence ID" value="AZR72200.1"/>
    <property type="molecule type" value="Genomic_DNA"/>
</dbReference>
<evidence type="ECO:0000313" key="7">
    <source>
        <dbReference type="Proteomes" id="UP000267250"/>
    </source>
</evidence>
<gene>
    <name evidence="6" type="ORF">BBF96_01585</name>
</gene>
<dbReference type="InterPro" id="IPR005475">
    <property type="entry name" value="Transketolase-like_Pyr-bd"/>
</dbReference>
<dbReference type="PROSITE" id="PS00802">
    <property type="entry name" value="TRANSKETOLASE_2"/>
    <property type="match status" value="1"/>
</dbReference>
<protein>
    <submittedName>
        <fullName evidence="6">Transketolase</fullName>
    </submittedName>
</protein>
<evidence type="ECO:0000259" key="5">
    <source>
        <dbReference type="SMART" id="SM00861"/>
    </source>
</evidence>
<dbReference type="CDD" id="cd07033">
    <property type="entry name" value="TPP_PYR_DXS_TK_like"/>
    <property type="match status" value="1"/>
</dbReference>
<dbReference type="RefSeq" id="WP_127015529.1">
    <property type="nucleotide sequence ID" value="NZ_CP016379.1"/>
</dbReference>
<comment type="cofactor">
    <cofactor evidence="1">
        <name>thiamine diphosphate</name>
        <dbReference type="ChEBI" id="CHEBI:58937"/>
    </cofactor>
</comment>
<dbReference type="InterPro" id="IPR029061">
    <property type="entry name" value="THDP-binding"/>
</dbReference>
<feature type="domain" description="Transketolase-like pyrimidine-binding" evidence="5">
    <location>
        <begin position="4"/>
        <end position="169"/>
    </location>
</feature>
<organism evidence="6 7">
    <name type="scientific">Anoxybacter fermentans</name>
    <dbReference type="NCBI Taxonomy" id="1323375"/>
    <lineage>
        <taxon>Bacteria</taxon>
        <taxon>Bacillati</taxon>
        <taxon>Bacillota</taxon>
        <taxon>Clostridia</taxon>
        <taxon>Halanaerobiales</taxon>
        <taxon>Anoxybacter</taxon>
    </lineage>
</organism>
<dbReference type="PANTHER" id="PTHR43825:SF1">
    <property type="entry name" value="TRANSKETOLASE-LIKE PYRIMIDINE-BINDING DOMAIN-CONTAINING PROTEIN"/>
    <property type="match status" value="1"/>
</dbReference>
<dbReference type="InterPro" id="IPR051157">
    <property type="entry name" value="PDH/Transketolase"/>
</dbReference>
<evidence type="ECO:0000256" key="4">
    <source>
        <dbReference type="ARBA" id="ARBA00023052"/>
    </source>
</evidence>
<dbReference type="InterPro" id="IPR033248">
    <property type="entry name" value="Transketolase_C"/>
</dbReference>
<name>A0A3Q9HP21_9FIRM</name>
<dbReference type="SMART" id="SM00861">
    <property type="entry name" value="Transket_pyr"/>
    <property type="match status" value="1"/>
</dbReference>
<dbReference type="SUPFAM" id="SSF52922">
    <property type="entry name" value="TK C-terminal domain-like"/>
    <property type="match status" value="1"/>
</dbReference>
<dbReference type="AlphaFoldDB" id="A0A3Q9HP21"/>
<evidence type="ECO:0000256" key="2">
    <source>
        <dbReference type="ARBA" id="ARBA00007131"/>
    </source>
</evidence>
<dbReference type="Proteomes" id="UP000267250">
    <property type="component" value="Chromosome"/>
</dbReference>
<sequence>MAGKATRDGFGDGIVEAGRKNSNIVVLDADVGSSTRVKKFMEEFPERFLEMGIAEANMIGVAAGLATCGKIPFASTFAVFASARVADQLRNSIAYPKLNVKIAATHAGITVGPDGATHQAVEDIAILRSIPNFTVIVPCDYYEAKEAVKAAAEYDGPVYLRFTRGAVPFVFDENYKFEWGKVVPLRDGQDVTIFATGVMVDQALKAAQILEKEGISAHVVNVHTIKPLDVEGVVEAAQKTGAVVTAEEHNIYGGLGSAIAEVLVENAPMPMQRVGIKDTFGESGKPDELMKKYGLLDVNIVDAVHTVLKRK</sequence>
<dbReference type="OrthoDB" id="8732661at2"/>
<dbReference type="GO" id="GO:0016740">
    <property type="term" value="F:transferase activity"/>
    <property type="evidence" value="ECO:0007669"/>
    <property type="project" value="UniProtKB-KW"/>
</dbReference>
<evidence type="ECO:0000256" key="3">
    <source>
        <dbReference type="ARBA" id="ARBA00022679"/>
    </source>
</evidence>
<dbReference type="FunFam" id="3.40.50.970:FF:000129">
    <property type="entry name" value="Transketolase"/>
    <property type="match status" value="1"/>
</dbReference>